<feature type="domain" description="SHSP" evidence="4">
    <location>
        <begin position="34"/>
        <end position="147"/>
    </location>
</feature>
<dbReference type="SUPFAM" id="SSF49764">
    <property type="entry name" value="HSP20-like chaperones"/>
    <property type="match status" value="1"/>
</dbReference>
<evidence type="ECO:0000256" key="1">
    <source>
        <dbReference type="PROSITE-ProRule" id="PRU00285"/>
    </source>
</evidence>
<evidence type="ECO:0000256" key="3">
    <source>
        <dbReference type="SAM" id="MobiDB-lite"/>
    </source>
</evidence>
<dbReference type="Pfam" id="PF00011">
    <property type="entry name" value="HSP20"/>
    <property type="match status" value="1"/>
</dbReference>
<dbReference type="InterPro" id="IPR002068">
    <property type="entry name" value="A-crystallin/Hsp20_dom"/>
</dbReference>
<evidence type="ECO:0000259" key="4">
    <source>
        <dbReference type="PROSITE" id="PS01031"/>
    </source>
</evidence>
<organism evidence="5 6">
    <name type="scientific">Hymenobacter edaphi</name>
    <dbReference type="NCBI Taxonomy" id="2211146"/>
    <lineage>
        <taxon>Bacteria</taxon>
        <taxon>Pseudomonadati</taxon>
        <taxon>Bacteroidota</taxon>
        <taxon>Cytophagia</taxon>
        <taxon>Cytophagales</taxon>
        <taxon>Hymenobacteraceae</taxon>
        <taxon>Hymenobacter</taxon>
    </lineage>
</organism>
<feature type="region of interest" description="Disordered" evidence="3">
    <location>
        <begin position="137"/>
        <end position="235"/>
    </location>
</feature>
<dbReference type="InterPro" id="IPR008978">
    <property type="entry name" value="HSP20-like_chaperone"/>
</dbReference>
<gene>
    <name evidence="5" type="ORF">DLM85_22925</name>
</gene>
<dbReference type="RefSeq" id="WP_111480521.1">
    <property type="nucleotide sequence ID" value="NZ_QHKM01000012.1"/>
</dbReference>
<dbReference type="InterPro" id="IPR031107">
    <property type="entry name" value="Small_HSP"/>
</dbReference>
<proteinExistence type="inferred from homology"/>
<evidence type="ECO:0000313" key="6">
    <source>
        <dbReference type="Proteomes" id="UP000248553"/>
    </source>
</evidence>
<feature type="compositionally biased region" description="Low complexity" evidence="3">
    <location>
        <begin position="146"/>
        <end position="163"/>
    </location>
</feature>
<feature type="compositionally biased region" description="Basic and acidic residues" evidence="3">
    <location>
        <begin position="216"/>
        <end position="235"/>
    </location>
</feature>
<feature type="compositionally biased region" description="Low complexity" evidence="3">
    <location>
        <begin position="183"/>
        <end position="203"/>
    </location>
</feature>
<dbReference type="PANTHER" id="PTHR11527">
    <property type="entry name" value="HEAT-SHOCK PROTEIN 20 FAMILY MEMBER"/>
    <property type="match status" value="1"/>
</dbReference>
<sequence length="235" mass="25392">MAIQRYSDAFGDLMPQSFSAMMDRFFNDSMNSRGQLNAFVPHVDAYETEQSYEIEAALPGLKRDDIKVEFQHGRLSISGERRLQQERHGRRYHLLESQYGSFHRSFQLPDVASAQGIDAQFEDGVLRISVPKDQQKTLRHQIQVRGAQPAAGGPAHPAATAIAVESGPGSSQRPAAREAQPVHSNAAMASHNAAASPGVSGQPGSPGPTWTSAHAPSEHYGDGHPDDGAGSERRG</sequence>
<keyword evidence="6" id="KW-1185">Reference proteome</keyword>
<comment type="similarity">
    <text evidence="1 2">Belongs to the small heat shock protein (HSP20) family.</text>
</comment>
<reference evidence="6" key="1">
    <citation type="submission" date="2018-05" db="EMBL/GenBank/DDBJ databases">
        <authorList>
            <person name="Nie L."/>
        </authorList>
    </citation>
    <scope>NUCLEOTIDE SEQUENCE [LARGE SCALE GENOMIC DNA]</scope>
    <source>
        <strain evidence="6">NL</strain>
    </source>
</reference>
<dbReference type="Proteomes" id="UP000248553">
    <property type="component" value="Unassembled WGS sequence"/>
</dbReference>
<dbReference type="CDD" id="cd06464">
    <property type="entry name" value="ACD_sHsps-like"/>
    <property type="match status" value="1"/>
</dbReference>
<evidence type="ECO:0000256" key="2">
    <source>
        <dbReference type="RuleBase" id="RU003616"/>
    </source>
</evidence>
<protein>
    <submittedName>
        <fullName evidence="5">Hsp20/alpha crystallin family protein</fullName>
    </submittedName>
</protein>
<evidence type="ECO:0000313" key="5">
    <source>
        <dbReference type="EMBL" id="RAK62724.1"/>
    </source>
</evidence>
<comment type="caution">
    <text evidence="5">The sequence shown here is derived from an EMBL/GenBank/DDBJ whole genome shotgun (WGS) entry which is preliminary data.</text>
</comment>
<dbReference type="Gene3D" id="2.60.40.790">
    <property type="match status" value="1"/>
</dbReference>
<dbReference type="AlphaFoldDB" id="A0A328BAJ7"/>
<name>A0A328BAJ7_9BACT</name>
<dbReference type="PROSITE" id="PS01031">
    <property type="entry name" value="SHSP"/>
    <property type="match status" value="1"/>
</dbReference>
<accession>A0A328BAJ7</accession>
<dbReference type="EMBL" id="QHKM01000012">
    <property type="protein sequence ID" value="RAK62724.1"/>
    <property type="molecule type" value="Genomic_DNA"/>
</dbReference>
<dbReference type="OrthoDB" id="9814487at2"/>